<dbReference type="PANTHER" id="PTHR46372">
    <property type="entry name" value="PROTEIN WVD2-LIKE 3"/>
    <property type="match status" value="1"/>
</dbReference>
<dbReference type="Pfam" id="PF06886">
    <property type="entry name" value="TPX2"/>
    <property type="match status" value="1"/>
</dbReference>
<evidence type="ECO:0000256" key="3">
    <source>
        <dbReference type="ARBA" id="ARBA00022490"/>
    </source>
</evidence>
<evidence type="ECO:0000256" key="1">
    <source>
        <dbReference type="ARBA" id="ARBA00004245"/>
    </source>
</evidence>
<feature type="compositionally biased region" description="Polar residues" evidence="6">
    <location>
        <begin position="137"/>
        <end position="147"/>
    </location>
</feature>
<feature type="compositionally biased region" description="Polar residues" evidence="6">
    <location>
        <begin position="465"/>
        <end position="474"/>
    </location>
</feature>
<feature type="compositionally biased region" description="Low complexity" evidence="6">
    <location>
        <begin position="398"/>
        <end position="408"/>
    </location>
</feature>
<dbReference type="InterPro" id="IPR044806">
    <property type="entry name" value="WVD2/WDL1-4"/>
</dbReference>
<evidence type="ECO:0000259" key="7">
    <source>
        <dbReference type="Pfam" id="PF06886"/>
    </source>
</evidence>
<feature type="compositionally biased region" description="Polar residues" evidence="6">
    <location>
        <begin position="84"/>
        <end position="93"/>
    </location>
</feature>
<feature type="region of interest" description="Disordered" evidence="6">
    <location>
        <begin position="51"/>
        <end position="183"/>
    </location>
</feature>
<dbReference type="AlphaFoldDB" id="B9G8C3"/>
<keyword evidence="5" id="KW-0206">Cytoskeleton</keyword>
<dbReference type="Proteomes" id="UP000007752">
    <property type="component" value="Chromosome 11"/>
</dbReference>
<dbReference type="PANTHER" id="PTHR46372:SF4">
    <property type="entry name" value="OS11G0592600 PROTEIN"/>
    <property type="match status" value="1"/>
</dbReference>
<name>B9G8C3_ORYSJ</name>
<keyword evidence="4" id="KW-0493">Microtubule</keyword>
<feature type="compositionally biased region" description="Polar residues" evidence="6">
    <location>
        <begin position="203"/>
        <end position="237"/>
    </location>
</feature>
<dbReference type="GO" id="GO:0008017">
    <property type="term" value="F:microtubule binding"/>
    <property type="evidence" value="ECO:0007669"/>
    <property type="project" value="InterPro"/>
</dbReference>
<feature type="region of interest" description="Disordered" evidence="6">
    <location>
        <begin position="289"/>
        <end position="474"/>
    </location>
</feature>
<protein>
    <recommendedName>
        <fullName evidence="7">TPX2 C-terminal domain-containing protein</fullName>
    </recommendedName>
</protein>
<organism evidence="8">
    <name type="scientific">Oryza sativa subsp. japonica</name>
    <name type="common">Rice</name>
    <dbReference type="NCBI Taxonomy" id="39947"/>
    <lineage>
        <taxon>Eukaryota</taxon>
        <taxon>Viridiplantae</taxon>
        <taxon>Streptophyta</taxon>
        <taxon>Embryophyta</taxon>
        <taxon>Tracheophyta</taxon>
        <taxon>Spermatophyta</taxon>
        <taxon>Magnoliopsida</taxon>
        <taxon>Liliopsida</taxon>
        <taxon>Poales</taxon>
        <taxon>Poaceae</taxon>
        <taxon>BOP clade</taxon>
        <taxon>Oryzoideae</taxon>
        <taxon>Oryzeae</taxon>
        <taxon>Oryzinae</taxon>
        <taxon>Oryza</taxon>
        <taxon>Oryza sativa</taxon>
    </lineage>
</organism>
<evidence type="ECO:0000256" key="2">
    <source>
        <dbReference type="ARBA" id="ARBA00005885"/>
    </source>
</evidence>
<evidence type="ECO:0000313" key="8">
    <source>
        <dbReference type="EMBL" id="EEE52388.1"/>
    </source>
</evidence>
<evidence type="ECO:0000256" key="4">
    <source>
        <dbReference type="ARBA" id="ARBA00022701"/>
    </source>
</evidence>
<gene>
    <name evidence="8" type="ORF">OsJ_34480</name>
</gene>
<dbReference type="GO" id="GO:0005874">
    <property type="term" value="C:microtubule"/>
    <property type="evidence" value="ECO:0007669"/>
    <property type="project" value="UniProtKB-KW"/>
</dbReference>
<reference evidence="8" key="2">
    <citation type="submission" date="2008-12" db="EMBL/GenBank/DDBJ databases">
        <title>Improved gene annotation of the rice (Oryza sativa) genomes.</title>
        <authorList>
            <person name="Wang J."/>
            <person name="Li R."/>
            <person name="Fan W."/>
            <person name="Huang Q."/>
            <person name="Zhang J."/>
            <person name="Zhou Y."/>
            <person name="Hu Y."/>
            <person name="Zi S."/>
            <person name="Li J."/>
            <person name="Ni P."/>
            <person name="Zheng H."/>
            <person name="Zhang Y."/>
            <person name="Zhao M."/>
            <person name="Hao Q."/>
            <person name="McDermott J."/>
            <person name="Samudrala R."/>
            <person name="Kristiansen K."/>
            <person name="Wong G.K.-S."/>
        </authorList>
    </citation>
    <scope>NUCLEOTIDE SEQUENCE</scope>
</reference>
<proteinExistence type="inferred from homology"/>
<comment type="similarity">
    <text evidence="2">Belongs to the TPX2 family.</text>
</comment>
<dbReference type="GO" id="GO:0000226">
    <property type="term" value="P:microtubule cytoskeleton organization"/>
    <property type="evidence" value="ECO:0007669"/>
    <property type="project" value="InterPro"/>
</dbReference>
<dbReference type="EMBL" id="CM000148">
    <property type="protein sequence ID" value="EEE52388.1"/>
    <property type="molecule type" value="Genomic_DNA"/>
</dbReference>
<feature type="domain" description="TPX2 C-terminal" evidence="7">
    <location>
        <begin position="242"/>
        <end position="299"/>
    </location>
</feature>
<sequence>MGIEIVPQSFNEELDSTVTITPASDNIDVSDDTSVPHPSEVPATVNVVLVEQSDNSISEPLESDGANGATENVVPLASEKSTDNNDAMNSEPVNSEPYEASPANNAEKGDVMQQSDENNGDKQENQDLLSPMAETAGSDSTSVTSMEDVQEAKDAAPSETDDATGHPPDLSNDKACAGNGNGNVFQNAKCVLTTSTKKMKRSASATTRKSLQATNTDEGNASTLTNSKSSNGRTTTVPAGPVFRCTERAEKRREFYMKLEEKHQALEEEKIQLEAKLKKEQEEALKLLRKSLTSHHAPQCPSLGGEKPLTAADASNSSEESDSTPRPCCRASRDSLDSICKCSSSSRNGKPQQPATAKPAASKKQPKPHAHKLSDQSAMNIALPTTRAKSPKLGTRKASTAADASNSSEESDSTPRPCCRASRDSLDSICKCSSSSRNGKPQQPATAKPAASKKQPKPHAHKLSDQSAMNIAVH</sequence>
<feature type="region of interest" description="Disordered" evidence="6">
    <location>
        <begin position="23"/>
        <end position="42"/>
    </location>
</feature>
<feature type="compositionally biased region" description="Low complexity" evidence="6">
    <location>
        <begin position="337"/>
        <end position="363"/>
    </location>
</feature>
<dbReference type="InterPro" id="IPR027329">
    <property type="entry name" value="TPX2_C"/>
</dbReference>
<evidence type="ECO:0000256" key="6">
    <source>
        <dbReference type="SAM" id="MobiDB-lite"/>
    </source>
</evidence>
<feature type="compositionally biased region" description="Low complexity" evidence="6">
    <location>
        <begin position="427"/>
        <end position="453"/>
    </location>
</feature>
<comment type="subcellular location">
    <subcellularLocation>
        <location evidence="1">Cytoplasm</location>
        <location evidence="1">Cytoskeleton</location>
    </subcellularLocation>
</comment>
<evidence type="ECO:0000256" key="5">
    <source>
        <dbReference type="ARBA" id="ARBA00023212"/>
    </source>
</evidence>
<keyword evidence="3" id="KW-0963">Cytoplasm</keyword>
<accession>B9G8C3</accession>
<reference evidence="8" key="1">
    <citation type="journal article" date="2005" name="PLoS Biol.">
        <title>The genomes of Oryza sativa: a history of duplications.</title>
        <authorList>
            <person name="Yu J."/>
            <person name="Wang J."/>
            <person name="Lin W."/>
            <person name="Li S."/>
            <person name="Li H."/>
            <person name="Zhou J."/>
            <person name="Ni P."/>
            <person name="Dong W."/>
            <person name="Hu S."/>
            <person name="Zeng C."/>
            <person name="Zhang J."/>
            <person name="Zhang Y."/>
            <person name="Li R."/>
            <person name="Xu Z."/>
            <person name="Li S."/>
            <person name="Li X."/>
            <person name="Zheng H."/>
            <person name="Cong L."/>
            <person name="Lin L."/>
            <person name="Yin J."/>
            <person name="Geng J."/>
            <person name="Li G."/>
            <person name="Shi J."/>
            <person name="Liu J."/>
            <person name="Lv H."/>
            <person name="Li J."/>
            <person name="Wang J."/>
            <person name="Deng Y."/>
            <person name="Ran L."/>
            <person name="Shi X."/>
            <person name="Wang X."/>
            <person name="Wu Q."/>
            <person name="Li C."/>
            <person name="Ren X."/>
            <person name="Wang J."/>
            <person name="Wang X."/>
            <person name="Li D."/>
            <person name="Liu D."/>
            <person name="Zhang X."/>
            <person name="Ji Z."/>
            <person name="Zhao W."/>
            <person name="Sun Y."/>
            <person name="Zhang Z."/>
            <person name="Bao J."/>
            <person name="Han Y."/>
            <person name="Dong L."/>
            <person name="Ji J."/>
            <person name="Chen P."/>
            <person name="Wu S."/>
            <person name="Liu J."/>
            <person name="Xiao Y."/>
            <person name="Bu D."/>
            <person name="Tan J."/>
            <person name="Yang L."/>
            <person name="Ye C."/>
            <person name="Zhang J."/>
            <person name="Xu J."/>
            <person name="Zhou Y."/>
            <person name="Yu Y."/>
            <person name="Zhang B."/>
            <person name="Zhuang S."/>
            <person name="Wei H."/>
            <person name="Liu B."/>
            <person name="Lei M."/>
            <person name="Yu H."/>
            <person name="Li Y."/>
            <person name="Xu H."/>
            <person name="Wei S."/>
            <person name="He X."/>
            <person name="Fang L."/>
            <person name="Zhang Z."/>
            <person name="Zhang Y."/>
            <person name="Huang X."/>
            <person name="Su Z."/>
            <person name="Tong W."/>
            <person name="Li J."/>
            <person name="Tong Z."/>
            <person name="Li S."/>
            <person name="Ye J."/>
            <person name="Wang L."/>
            <person name="Fang L."/>
            <person name="Lei T."/>
            <person name="Chen C."/>
            <person name="Chen H."/>
            <person name="Xu Z."/>
            <person name="Li H."/>
            <person name="Huang H."/>
            <person name="Zhang F."/>
            <person name="Xu H."/>
            <person name="Li N."/>
            <person name="Zhao C."/>
            <person name="Li S."/>
            <person name="Dong L."/>
            <person name="Huang Y."/>
            <person name="Li L."/>
            <person name="Xi Y."/>
            <person name="Qi Q."/>
            <person name="Li W."/>
            <person name="Zhang B."/>
            <person name="Hu W."/>
            <person name="Zhang Y."/>
            <person name="Tian X."/>
            <person name="Jiao Y."/>
            <person name="Liang X."/>
            <person name="Jin J."/>
            <person name="Gao L."/>
            <person name="Zheng W."/>
            <person name="Hao B."/>
            <person name="Liu S."/>
            <person name="Wang W."/>
            <person name="Yuan L."/>
            <person name="Cao M."/>
            <person name="McDermott J."/>
            <person name="Samudrala R."/>
            <person name="Wang J."/>
            <person name="Wong G.K."/>
            <person name="Yang H."/>
        </authorList>
    </citation>
    <scope>NUCLEOTIDE SEQUENCE [LARGE SCALE GENOMIC DNA]</scope>
</reference>
<feature type="region of interest" description="Disordered" evidence="6">
    <location>
        <begin position="196"/>
        <end position="248"/>
    </location>
</feature>